<dbReference type="InterPro" id="IPR057191">
    <property type="entry name" value="DUF7869"/>
</dbReference>
<dbReference type="PANTHER" id="PTHR10773">
    <property type="entry name" value="DNA-DIRECTED RNA POLYMERASES I, II, AND III SUBUNIT RPABC2"/>
    <property type="match status" value="1"/>
</dbReference>
<keyword evidence="1" id="KW-0175">Coiled coil</keyword>
<protein>
    <recommendedName>
        <fullName evidence="2">DUF7869 domain-containing protein</fullName>
    </recommendedName>
</protein>
<dbReference type="PANTHER" id="PTHR10773:SF19">
    <property type="match status" value="1"/>
</dbReference>
<organism evidence="3 4">
    <name type="scientific">Psylliodes chrysocephalus</name>
    <dbReference type="NCBI Taxonomy" id="3402493"/>
    <lineage>
        <taxon>Eukaryota</taxon>
        <taxon>Metazoa</taxon>
        <taxon>Ecdysozoa</taxon>
        <taxon>Arthropoda</taxon>
        <taxon>Hexapoda</taxon>
        <taxon>Insecta</taxon>
        <taxon>Pterygota</taxon>
        <taxon>Neoptera</taxon>
        <taxon>Endopterygota</taxon>
        <taxon>Coleoptera</taxon>
        <taxon>Polyphaga</taxon>
        <taxon>Cucujiformia</taxon>
        <taxon>Chrysomeloidea</taxon>
        <taxon>Chrysomelidae</taxon>
        <taxon>Galerucinae</taxon>
        <taxon>Alticini</taxon>
        <taxon>Psylliodes</taxon>
    </lineage>
</organism>
<feature type="domain" description="DUF7869" evidence="2">
    <location>
        <begin position="168"/>
        <end position="302"/>
    </location>
</feature>
<sequence>MPSHYCRKDSTKLYLEQFFQTKQELYREYKNYCDENGFSNLILSNPVFDQTFSELNLALYQPKKDRCDICCGFETKNISEIEYQKHLEKKERARQEKDKDKELAQQEKVYTFCMDLQAVKICPVVNASKIYYKTKLAVHNFTIYDMNTHVCRNYWFNETEADLSAPTFTNFILDFIKDKCTKNIPIILYSDGCCYQNRNCILSNALLNYSIKKKVLIEQKYLEKGHTQMECDAVHSLIERKLKNRNIELPSDYVKLTKEARTKPFPLEVVDVNHDFFLDYADQKNWIYNSIRPGRKVNDPTVTDLRHLKYNFETKLIEYKIDFNEEFQPLPVRSLKYPEIEYNVLHQRRLKIKEIKWKHLQEIKCVLSKDCHSFYDNLLH</sequence>
<evidence type="ECO:0000259" key="2">
    <source>
        <dbReference type="Pfam" id="PF25273"/>
    </source>
</evidence>
<proteinExistence type="predicted"/>
<dbReference type="OrthoDB" id="7367179at2759"/>
<gene>
    <name evidence="3" type="ORF">PSYICH_LOCUS14969</name>
</gene>
<feature type="coiled-coil region" evidence="1">
    <location>
        <begin position="76"/>
        <end position="107"/>
    </location>
</feature>
<evidence type="ECO:0000313" key="4">
    <source>
        <dbReference type="Proteomes" id="UP001153636"/>
    </source>
</evidence>
<reference evidence="3" key="1">
    <citation type="submission" date="2022-01" db="EMBL/GenBank/DDBJ databases">
        <authorList>
            <person name="King R."/>
        </authorList>
    </citation>
    <scope>NUCLEOTIDE SEQUENCE</scope>
</reference>
<dbReference type="Pfam" id="PF25273">
    <property type="entry name" value="DUF7869"/>
    <property type="match status" value="1"/>
</dbReference>
<evidence type="ECO:0000256" key="1">
    <source>
        <dbReference type="SAM" id="Coils"/>
    </source>
</evidence>
<name>A0A9P0DB61_9CUCU</name>
<dbReference type="Proteomes" id="UP001153636">
    <property type="component" value="Chromosome 9"/>
</dbReference>
<evidence type="ECO:0000313" key="3">
    <source>
        <dbReference type="EMBL" id="CAH1115726.1"/>
    </source>
</evidence>
<dbReference type="AlphaFoldDB" id="A0A9P0DB61"/>
<dbReference type="EMBL" id="OV651821">
    <property type="protein sequence ID" value="CAH1115726.1"/>
    <property type="molecule type" value="Genomic_DNA"/>
</dbReference>
<accession>A0A9P0DB61</accession>
<keyword evidence="4" id="KW-1185">Reference proteome</keyword>